<comment type="caution">
    <text evidence="1">The sequence shown here is derived from an EMBL/GenBank/DDBJ whole genome shotgun (WGS) entry which is preliminary data.</text>
</comment>
<dbReference type="EMBL" id="JBHUOM010000023">
    <property type="protein sequence ID" value="MFD2936313.1"/>
    <property type="molecule type" value="Genomic_DNA"/>
</dbReference>
<accession>A0ABW6APJ1</accession>
<gene>
    <name evidence="1" type="ORF">ACFS25_21205</name>
</gene>
<proteinExistence type="predicted"/>
<sequence length="268" mass="29234">MSLSNRFGFILFSPTGPEPPDLLSLPDGNAFAPSASSVILVPAETYSFYLPFDVGLGLASANLDLVSDVSKAVVLGNIGSLTQINVGAGPKHYTATITIPANVGTILEVYYRLQINLTNGLKLYSNRLWLKKSGFSSLSAVFSYRNRKPVGPIAYDLIELDNFRNILRLKCVSNIPQTETESEEYENITTGVKVTVETHTHVAIPIICPNTDALGHEGWRTLCAHKDILINGRPFSIKTGYSEGEGMATLSTGTFQVWETQFSVINRC</sequence>
<protein>
    <submittedName>
        <fullName evidence="1">Uncharacterized protein</fullName>
    </submittedName>
</protein>
<name>A0ABW6APJ1_9BACT</name>
<dbReference type="Proteomes" id="UP001597512">
    <property type="component" value="Unassembled WGS sequence"/>
</dbReference>
<dbReference type="RefSeq" id="WP_381505001.1">
    <property type="nucleotide sequence ID" value="NZ_JBHUOM010000023.1"/>
</dbReference>
<evidence type="ECO:0000313" key="2">
    <source>
        <dbReference type="Proteomes" id="UP001597512"/>
    </source>
</evidence>
<organism evidence="1 2">
    <name type="scientific">Spirosoma flavum</name>
    <dbReference type="NCBI Taxonomy" id="2048557"/>
    <lineage>
        <taxon>Bacteria</taxon>
        <taxon>Pseudomonadati</taxon>
        <taxon>Bacteroidota</taxon>
        <taxon>Cytophagia</taxon>
        <taxon>Cytophagales</taxon>
        <taxon>Cytophagaceae</taxon>
        <taxon>Spirosoma</taxon>
    </lineage>
</organism>
<keyword evidence="2" id="KW-1185">Reference proteome</keyword>
<reference evidence="2" key="1">
    <citation type="journal article" date="2019" name="Int. J. Syst. Evol. Microbiol.">
        <title>The Global Catalogue of Microorganisms (GCM) 10K type strain sequencing project: providing services to taxonomists for standard genome sequencing and annotation.</title>
        <authorList>
            <consortium name="The Broad Institute Genomics Platform"/>
            <consortium name="The Broad Institute Genome Sequencing Center for Infectious Disease"/>
            <person name="Wu L."/>
            <person name="Ma J."/>
        </authorList>
    </citation>
    <scope>NUCLEOTIDE SEQUENCE [LARGE SCALE GENOMIC DNA]</scope>
    <source>
        <strain evidence="2">KCTC 52490</strain>
    </source>
</reference>
<evidence type="ECO:0000313" key="1">
    <source>
        <dbReference type="EMBL" id="MFD2936313.1"/>
    </source>
</evidence>